<dbReference type="OMA" id="DHKEHIG"/>
<reference evidence="3" key="1">
    <citation type="journal article" date="2017" name="Nucleic Acids Res.">
        <title>Proteogenomics produces comprehensive and highly accurate protein-coding gene annotation in a complete genome assembly of Malassezia sympodialis.</title>
        <authorList>
            <person name="Zhu Y."/>
            <person name="Engstroem P.G."/>
            <person name="Tellgren-Roth C."/>
            <person name="Baudo C.D."/>
            <person name="Kennell J.C."/>
            <person name="Sun S."/>
            <person name="Billmyre R.B."/>
            <person name="Schroeder M.S."/>
            <person name="Andersson A."/>
            <person name="Holm T."/>
            <person name="Sigurgeirsson B."/>
            <person name="Wu G."/>
            <person name="Sankaranarayanan S.R."/>
            <person name="Siddharthan R."/>
            <person name="Sanyal K."/>
            <person name="Lundeberg J."/>
            <person name="Nystedt B."/>
            <person name="Boekhout T."/>
            <person name="Dawson T.L. Jr."/>
            <person name="Heitman J."/>
            <person name="Scheynius A."/>
            <person name="Lehtioe J."/>
        </authorList>
    </citation>
    <scope>NUCLEOTIDE SEQUENCE [LARGE SCALE GENOMIC DNA]</scope>
    <source>
        <strain evidence="3">ATCC 42132</strain>
    </source>
</reference>
<dbReference type="OrthoDB" id="2537432at2759"/>
<evidence type="ECO:0000313" key="3">
    <source>
        <dbReference type="Proteomes" id="UP000186303"/>
    </source>
</evidence>
<protein>
    <submittedName>
        <fullName evidence="2">Uncharacterized protein</fullName>
    </submittedName>
</protein>
<feature type="compositionally biased region" description="Basic and acidic residues" evidence="1">
    <location>
        <begin position="57"/>
        <end position="87"/>
    </location>
</feature>
<sequence length="166" mass="17947">MAAEPERGRSLKASGRGGIGNMHAHLARGEHGNDPQLREQLSTVHVGRGGAGNVRSPSRDPMERKLREEEKYRALEMQDEMQSRELRSNAPVVGRGGVGNRPHAGGRGAPPPVSSDASSEQERGRGLGNVASLFRIRSRSRSRSRDVHAASAERPRTSSTLDQVAE</sequence>
<gene>
    <name evidence="2" type="ORF">MSYG_1792</name>
</gene>
<organism evidence="2 3">
    <name type="scientific">Malassezia sympodialis (strain ATCC 42132)</name>
    <name type="common">Atopic eczema-associated yeast</name>
    <dbReference type="NCBI Taxonomy" id="1230383"/>
    <lineage>
        <taxon>Eukaryota</taxon>
        <taxon>Fungi</taxon>
        <taxon>Dikarya</taxon>
        <taxon>Basidiomycota</taxon>
        <taxon>Ustilaginomycotina</taxon>
        <taxon>Malasseziomycetes</taxon>
        <taxon>Malasseziales</taxon>
        <taxon>Malasseziaceae</taxon>
        <taxon>Malassezia</taxon>
    </lineage>
</organism>
<evidence type="ECO:0000256" key="1">
    <source>
        <dbReference type="SAM" id="MobiDB-lite"/>
    </source>
</evidence>
<feature type="compositionally biased region" description="Polar residues" evidence="1">
    <location>
        <begin position="157"/>
        <end position="166"/>
    </location>
</feature>
<dbReference type="PANTHER" id="PTHR34693">
    <property type="entry name" value="PROTEIN PAR32"/>
    <property type="match status" value="1"/>
</dbReference>
<dbReference type="InterPro" id="IPR053203">
    <property type="entry name" value="Cisplatin_resist-associated"/>
</dbReference>
<dbReference type="VEuPathDB" id="FungiDB:MSYG_1792"/>
<keyword evidence="3" id="KW-1185">Reference proteome</keyword>
<proteinExistence type="predicted"/>
<feature type="compositionally biased region" description="Basic and acidic residues" evidence="1">
    <location>
        <begin position="27"/>
        <end position="37"/>
    </location>
</feature>
<accession>A0A1M8A5H9</accession>
<name>A0A1M8A5H9_MALS4</name>
<dbReference type="Proteomes" id="UP000186303">
    <property type="component" value="Chromosome 3"/>
</dbReference>
<dbReference type="InterPro" id="IPR022024">
    <property type="entry name" value="DUF3602"/>
</dbReference>
<feature type="compositionally biased region" description="Basic and acidic residues" evidence="1">
    <location>
        <begin position="143"/>
        <end position="156"/>
    </location>
</feature>
<dbReference type="Pfam" id="PF12223">
    <property type="entry name" value="DUF3602"/>
    <property type="match status" value="1"/>
</dbReference>
<feature type="region of interest" description="Disordered" evidence="1">
    <location>
        <begin position="1"/>
        <end position="166"/>
    </location>
</feature>
<evidence type="ECO:0000313" key="2">
    <source>
        <dbReference type="EMBL" id="SHO77454.1"/>
    </source>
</evidence>
<dbReference type="PANTHER" id="PTHR34693:SF1">
    <property type="entry name" value="PROTEIN PAR32"/>
    <property type="match status" value="1"/>
</dbReference>
<dbReference type="STRING" id="1230383.A0A1M8A5H9"/>
<dbReference type="AlphaFoldDB" id="A0A1M8A5H9"/>
<dbReference type="EMBL" id="LT671823">
    <property type="protein sequence ID" value="SHO77454.1"/>
    <property type="molecule type" value="Genomic_DNA"/>
</dbReference>